<keyword evidence="6 10" id="KW-0368">Histidine biosynthesis</keyword>
<gene>
    <name evidence="10 13" type="primary">hisH</name>
    <name evidence="13" type="ORF">JCM17846_01560</name>
</gene>
<comment type="catalytic activity">
    <reaction evidence="9 10">
        <text>L-glutamine + H2O = L-glutamate + NH4(+)</text>
        <dbReference type="Rhea" id="RHEA:15889"/>
        <dbReference type="ChEBI" id="CHEBI:15377"/>
        <dbReference type="ChEBI" id="CHEBI:28938"/>
        <dbReference type="ChEBI" id="CHEBI:29985"/>
        <dbReference type="ChEBI" id="CHEBI:58359"/>
        <dbReference type="EC" id="3.5.1.2"/>
    </reaction>
</comment>
<dbReference type="InterPro" id="IPR017926">
    <property type="entry name" value="GATASE"/>
</dbReference>
<evidence type="ECO:0000256" key="11">
    <source>
        <dbReference type="PIRSR" id="PIRSR000495-1"/>
    </source>
</evidence>
<feature type="active site" evidence="10 11">
    <location>
        <position position="200"/>
    </location>
</feature>
<dbReference type="HAMAP" id="MF_00278">
    <property type="entry name" value="HisH"/>
    <property type="match status" value="1"/>
</dbReference>
<keyword evidence="4 10" id="KW-0378">Hydrolase</keyword>
<dbReference type="InterPro" id="IPR010139">
    <property type="entry name" value="Imidazole-glycPsynth_HisH"/>
</dbReference>
<dbReference type="PANTHER" id="PTHR42701:SF1">
    <property type="entry name" value="IMIDAZOLE GLYCEROL PHOSPHATE SYNTHASE SUBUNIT HISH"/>
    <property type="match status" value="1"/>
</dbReference>
<keyword evidence="5 10" id="KW-0315">Glutamine amidotransferase</keyword>
<dbReference type="PIRSF" id="PIRSF000495">
    <property type="entry name" value="Amidotransf_hisH"/>
    <property type="match status" value="1"/>
</dbReference>
<evidence type="ECO:0000313" key="14">
    <source>
        <dbReference type="Proteomes" id="UP000324996"/>
    </source>
</evidence>
<dbReference type="GO" id="GO:0004359">
    <property type="term" value="F:glutaminase activity"/>
    <property type="evidence" value="ECO:0007669"/>
    <property type="project" value="UniProtKB-EC"/>
</dbReference>
<dbReference type="EMBL" id="BKCN01000001">
    <property type="protein sequence ID" value="GER02474.1"/>
    <property type="molecule type" value="Genomic_DNA"/>
</dbReference>
<dbReference type="UniPathway" id="UPA00031">
    <property type="reaction ID" value="UER00010"/>
</dbReference>
<protein>
    <recommendedName>
        <fullName evidence="10">Imidazole glycerol phosphate synthase subunit HisH</fullName>
        <ecNumber evidence="10">4.3.2.10</ecNumber>
    </recommendedName>
    <alternativeName>
        <fullName evidence="10">IGP synthase glutaminase subunit</fullName>
        <ecNumber evidence="10">3.5.1.2</ecNumber>
    </alternativeName>
    <alternativeName>
        <fullName evidence="10">IGP synthase subunit HisH</fullName>
    </alternativeName>
    <alternativeName>
        <fullName evidence="10">ImGP synthase subunit HisH</fullName>
        <shortName evidence="10">IGPS subunit HisH</shortName>
    </alternativeName>
</protein>
<dbReference type="InterPro" id="IPR029062">
    <property type="entry name" value="Class_I_gatase-like"/>
</dbReference>
<dbReference type="CDD" id="cd01748">
    <property type="entry name" value="GATase1_IGP_Synthase"/>
    <property type="match status" value="1"/>
</dbReference>
<dbReference type="Pfam" id="PF00117">
    <property type="entry name" value="GATase"/>
    <property type="match status" value="1"/>
</dbReference>
<name>A0A5A7N3Z7_9PROT</name>
<keyword evidence="10" id="KW-0963">Cytoplasm</keyword>
<dbReference type="PROSITE" id="PS51273">
    <property type="entry name" value="GATASE_TYPE_1"/>
    <property type="match status" value="1"/>
</dbReference>
<keyword evidence="7 10" id="KW-0456">Lyase</keyword>
<reference evidence="13 14" key="1">
    <citation type="submission" date="2019-09" db="EMBL/GenBank/DDBJ databases">
        <title>NBRP : Genome information of microbial organism related human and environment.</title>
        <authorList>
            <person name="Hattori M."/>
            <person name="Oshima K."/>
            <person name="Inaba H."/>
            <person name="Suda W."/>
            <person name="Sakamoto M."/>
            <person name="Iino T."/>
            <person name="Kitahara M."/>
            <person name="Oshida Y."/>
            <person name="Iida T."/>
            <person name="Kudo T."/>
            <person name="Itoh T."/>
            <person name="Ohkuma M."/>
        </authorList>
    </citation>
    <scope>NUCLEOTIDE SEQUENCE [LARGE SCALE GENOMIC DNA]</scope>
    <source>
        <strain evidence="13 14">Q-1</strain>
    </source>
</reference>
<evidence type="ECO:0000256" key="5">
    <source>
        <dbReference type="ARBA" id="ARBA00022962"/>
    </source>
</evidence>
<feature type="domain" description="Glutamine amidotransferase" evidence="12">
    <location>
        <begin position="6"/>
        <end position="214"/>
    </location>
</feature>
<sequence>MAQTLVVIDYGSGNLRSVSRALQRVALDAGLSFQITVTGDPAAVRKADRILLPGVGAFGDCRAGIDAIPDMMAAIEQVALHDARPFLGICVGMQLLASRGLEHGEHQGFGWIPGTVEAIRPQSPDLKIPHMGWNALELTEAGEAHPLFAGIAAGDHAYFVHSYHLALQSPEACLARVHHGMALTAAVARGNVAGVQFHPEKSQTTGLRFLRNFLEWQP</sequence>
<accession>A0A5A7N3Z7</accession>
<comment type="catalytic activity">
    <reaction evidence="8 10">
        <text>5-[(5-phospho-1-deoxy-D-ribulos-1-ylimino)methylamino]-1-(5-phospho-beta-D-ribosyl)imidazole-4-carboxamide + L-glutamine = D-erythro-1-(imidazol-4-yl)glycerol 3-phosphate + 5-amino-1-(5-phospho-beta-D-ribosyl)imidazole-4-carboxamide + L-glutamate + H(+)</text>
        <dbReference type="Rhea" id="RHEA:24793"/>
        <dbReference type="ChEBI" id="CHEBI:15378"/>
        <dbReference type="ChEBI" id="CHEBI:29985"/>
        <dbReference type="ChEBI" id="CHEBI:58278"/>
        <dbReference type="ChEBI" id="CHEBI:58359"/>
        <dbReference type="ChEBI" id="CHEBI:58475"/>
        <dbReference type="ChEBI" id="CHEBI:58525"/>
        <dbReference type="EC" id="4.3.2.10"/>
    </reaction>
</comment>
<evidence type="ECO:0000259" key="12">
    <source>
        <dbReference type="Pfam" id="PF00117"/>
    </source>
</evidence>
<evidence type="ECO:0000256" key="7">
    <source>
        <dbReference type="ARBA" id="ARBA00023239"/>
    </source>
</evidence>
<feature type="active site" evidence="10 11">
    <location>
        <position position="198"/>
    </location>
</feature>
<dbReference type="GO" id="GO:0005737">
    <property type="term" value="C:cytoplasm"/>
    <property type="evidence" value="ECO:0007669"/>
    <property type="project" value="UniProtKB-SubCell"/>
</dbReference>
<dbReference type="NCBIfam" id="TIGR01855">
    <property type="entry name" value="IMP_synth_hisH"/>
    <property type="match status" value="1"/>
</dbReference>
<dbReference type="Gene3D" id="3.40.50.880">
    <property type="match status" value="1"/>
</dbReference>
<dbReference type="EC" id="4.3.2.10" evidence="10"/>
<comment type="caution">
    <text evidence="13">The sequence shown here is derived from an EMBL/GenBank/DDBJ whole genome shotgun (WGS) entry which is preliminary data.</text>
</comment>
<keyword evidence="3 10" id="KW-0028">Amino-acid biosynthesis</keyword>
<dbReference type="GO" id="GO:0000107">
    <property type="term" value="F:imidazoleglycerol-phosphate synthase activity"/>
    <property type="evidence" value="ECO:0007669"/>
    <property type="project" value="UniProtKB-UniRule"/>
</dbReference>
<comment type="pathway">
    <text evidence="1 10">Amino-acid biosynthesis; L-histidine biosynthesis; L-histidine from 5-phospho-alpha-D-ribose 1-diphosphate: step 5/9.</text>
</comment>
<evidence type="ECO:0000256" key="2">
    <source>
        <dbReference type="ARBA" id="ARBA00011152"/>
    </source>
</evidence>
<dbReference type="GO" id="GO:0016829">
    <property type="term" value="F:lyase activity"/>
    <property type="evidence" value="ECO:0007669"/>
    <property type="project" value="UniProtKB-KW"/>
</dbReference>
<comment type="function">
    <text evidence="10">IGPS catalyzes the conversion of PRFAR and glutamine to IGP, AICAR and glutamate. The HisH subunit catalyzes the hydrolysis of glutamine to glutamate and ammonia as part of the synthesis of IGP and AICAR. The resulting ammonia molecule is channeled to the active site of HisF.</text>
</comment>
<evidence type="ECO:0000256" key="3">
    <source>
        <dbReference type="ARBA" id="ARBA00022605"/>
    </source>
</evidence>
<organism evidence="13 14">
    <name type="scientific">Iodidimonas nitroreducens</name>
    <dbReference type="NCBI Taxonomy" id="1236968"/>
    <lineage>
        <taxon>Bacteria</taxon>
        <taxon>Pseudomonadati</taxon>
        <taxon>Pseudomonadota</taxon>
        <taxon>Alphaproteobacteria</taxon>
        <taxon>Iodidimonadales</taxon>
        <taxon>Iodidimonadaceae</taxon>
        <taxon>Iodidimonas</taxon>
    </lineage>
</organism>
<evidence type="ECO:0000256" key="10">
    <source>
        <dbReference type="HAMAP-Rule" id="MF_00278"/>
    </source>
</evidence>
<evidence type="ECO:0000256" key="4">
    <source>
        <dbReference type="ARBA" id="ARBA00022801"/>
    </source>
</evidence>
<proteinExistence type="inferred from homology"/>
<keyword evidence="14" id="KW-1185">Reference proteome</keyword>
<dbReference type="EC" id="3.5.1.2" evidence="10"/>
<comment type="subcellular location">
    <subcellularLocation>
        <location evidence="10">Cytoplasm</location>
    </subcellularLocation>
</comment>
<comment type="subunit">
    <text evidence="2 10">Heterodimer of HisH and HisF.</text>
</comment>
<evidence type="ECO:0000313" key="13">
    <source>
        <dbReference type="EMBL" id="GER02474.1"/>
    </source>
</evidence>
<evidence type="ECO:0000256" key="9">
    <source>
        <dbReference type="ARBA" id="ARBA00049534"/>
    </source>
</evidence>
<dbReference type="Proteomes" id="UP000324996">
    <property type="component" value="Unassembled WGS sequence"/>
</dbReference>
<dbReference type="PANTHER" id="PTHR42701">
    <property type="entry name" value="IMIDAZOLE GLYCEROL PHOSPHATE SYNTHASE SUBUNIT HISH"/>
    <property type="match status" value="1"/>
</dbReference>
<evidence type="ECO:0000256" key="1">
    <source>
        <dbReference type="ARBA" id="ARBA00005091"/>
    </source>
</evidence>
<dbReference type="SUPFAM" id="SSF52317">
    <property type="entry name" value="Class I glutamine amidotransferase-like"/>
    <property type="match status" value="1"/>
</dbReference>
<dbReference type="RefSeq" id="WP_042088213.1">
    <property type="nucleotide sequence ID" value="NZ_BKCN01000001.1"/>
</dbReference>
<feature type="active site" description="Nucleophile" evidence="10 11">
    <location>
        <position position="90"/>
    </location>
</feature>
<dbReference type="GO" id="GO:0000105">
    <property type="term" value="P:L-histidine biosynthetic process"/>
    <property type="evidence" value="ECO:0007669"/>
    <property type="project" value="UniProtKB-UniRule"/>
</dbReference>
<evidence type="ECO:0000256" key="6">
    <source>
        <dbReference type="ARBA" id="ARBA00023102"/>
    </source>
</evidence>
<dbReference type="AlphaFoldDB" id="A0A5A7N3Z7"/>
<evidence type="ECO:0000256" key="8">
    <source>
        <dbReference type="ARBA" id="ARBA00047838"/>
    </source>
</evidence>